<sequence>MQVPRGLLRCDASSVCLCESPPFSVKSVPQGYEAKEATLRTRFLPVLLMEGCPGALLSLLPFTFILSILAPEGCEACKSQDRSYQYEVNHAYFFTIQSASQLLSHVTLTGSLQNKNDHSGFIEEKVKPESREPQPASRPVSLPIADGPAHSRISLLEKHQKEYVDPPENALILVLWAVKRGSLMKPLVGVNSADADVRSR</sequence>
<dbReference type="EMBL" id="CM043045">
    <property type="protein sequence ID" value="KAI4563955.1"/>
    <property type="molecule type" value="Genomic_DNA"/>
</dbReference>
<dbReference type="Proteomes" id="UP001057279">
    <property type="component" value="Linkage Group LG20"/>
</dbReference>
<gene>
    <name evidence="1" type="ORF">MJG53_016529</name>
</gene>
<proteinExistence type="predicted"/>
<organism evidence="1 2">
    <name type="scientific">Ovis ammon polii x Ovis aries</name>
    <dbReference type="NCBI Taxonomy" id="2918886"/>
    <lineage>
        <taxon>Eukaryota</taxon>
        <taxon>Metazoa</taxon>
        <taxon>Chordata</taxon>
        <taxon>Craniata</taxon>
        <taxon>Vertebrata</taxon>
        <taxon>Euteleostomi</taxon>
        <taxon>Mammalia</taxon>
        <taxon>Eutheria</taxon>
        <taxon>Laurasiatheria</taxon>
        <taxon>Artiodactyla</taxon>
        <taxon>Ruminantia</taxon>
        <taxon>Pecora</taxon>
        <taxon>Bovidae</taxon>
        <taxon>Caprinae</taxon>
        <taxon>Ovis</taxon>
    </lineage>
</organism>
<accession>A0ACB9UC25</accession>
<protein>
    <submittedName>
        <fullName evidence="1">Uncharacterized protein</fullName>
    </submittedName>
</protein>
<keyword evidence="2" id="KW-1185">Reference proteome</keyword>
<evidence type="ECO:0000313" key="2">
    <source>
        <dbReference type="Proteomes" id="UP001057279"/>
    </source>
</evidence>
<comment type="caution">
    <text evidence="1">The sequence shown here is derived from an EMBL/GenBank/DDBJ whole genome shotgun (WGS) entry which is preliminary data.</text>
</comment>
<reference evidence="1" key="1">
    <citation type="submission" date="2022-03" db="EMBL/GenBank/DDBJ databases">
        <title>Genomic analyses of argali, domestic sheep and their hybrids provide insights into chromosomal evolution, heterosis and genetic basis of agronomic traits.</title>
        <authorList>
            <person name="Li M."/>
        </authorList>
    </citation>
    <scope>NUCLEOTIDE SEQUENCE</scope>
    <source>
        <strain evidence="1">F1 hybrid</strain>
    </source>
</reference>
<name>A0ACB9UC25_9CETA</name>
<evidence type="ECO:0000313" key="1">
    <source>
        <dbReference type="EMBL" id="KAI4563955.1"/>
    </source>
</evidence>